<keyword evidence="6" id="KW-0106">Calcium</keyword>
<dbReference type="PROSITE" id="PS50056">
    <property type="entry name" value="TYR_PHOSPHATASE_2"/>
    <property type="match status" value="1"/>
</dbReference>
<evidence type="ECO:0000259" key="10">
    <source>
        <dbReference type="PROSITE" id="PS50056"/>
    </source>
</evidence>
<comment type="subcellular location">
    <subcellularLocation>
        <location evidence="1">Secreted</location>
        <location evidence="1">Extracellular space</location>
        <location evidence="1">Extracellular matrix</location>
    </subcellularLocation>
</comment>
<keyword evidence="8" id="KW-0325">Glycoprotein</keyword>
<dbReference type="Pfam" id="PF09289">
    <property type="entry name" value="FOLN"/>
    <property type="match status" value="1"/>
</dbReference>
<dbReference type="SMART" id="SM00274">
    <property type="entry name" value="FOLN"/>
    <property type="match status" value="1"/>
</dbReference>
<dbReference type="InterPro" id="IPR000387">
    <property type="entry name" value="Tyr_Pase_dom"/>
</dbReference>
<feature type="domain" description="Rhodanese" evidence="11">
    <location>
        <begin position="349"/>
        <end position="438"/>
    </location>
</feature>
<dbReference type="SUPFAM" id="SSF47473">
    <property type="entry name" value="EF-hand"/>
    <property type="match status" value="1"/>
</dbReference>
<dbReference type="PROSITE" id="PS00612">
    <property type="entry name" value="OSTEONECTIN_1"/>
    <property type="match status" value="1"/>
</dbReference>
<feature type="domain" description="Tyrosine specific protein phosphatases" evidence="10">
    <location>
        <begin position="516"/>
        <end position="584"/>
    </location>
</feature>
<dbReference type="Gene3D" id="3.30.60.30">
    <property type="match status" value="1"/>
</dbReference>
<reference evidence="12" key="2">
    <citation type="submission" date="2015-02" db="UniProtKB">
        <authorList>
            <consortium name="EnsemblMetazoa"/>
        </authorList>
    </citation>
    <scope>IDENTIFICATION</scope>
</reference>
<dbReference type="STRING" id="126957.T1JEP3"/>
<dbReference type="InterPro" id="IPR037641">
    <property type="entry name" value="SPARC_FS"/>
</dbReference>
<dbReference type="HOGENOM" id="CLU_450811_0_0_1"/>
<dbReference type="GO" id="GO:0050840">
    <property type="term" value="F:extracellular matrix binding"/>
    <property type="evidence" value="ECO:0007669"/>
    <property type="project" value="TreeGrafter"/>
</dbReference>
<protein>
    <recommendedName>
        <fullName evidence="2">protein-tyrosine-phosphatase</fullName>
        <ecNumber evidence="2">3.1.3.48</ecNumber>
    </recommendedName>
</protein>
<dbReference type="InterPro" id="IPR001999">
    <property type="entry name" value="Osteonectin_CS"/>
</dbReference>
<keyword evidence="5" id="KW-0732">Signal</keyword>
<dbReference type="GO" id="GO:0004725">
    <property type="term" value="F:protein tyrosine phosphatase activity"/>
    <property type="evidence" value="ECO:0007669"/>
    <property type="project" value="UniProtKB-EC"/>
</dbReference>
<evidence type="ECO:0000256" key="7">
    <source>
        <dbReference type="ARBA" id="ARBA00023157"/>
    </source>
</evidence>
<dbReference type="InterPro" id="IPR015369">
    <property type="entry name" value="Follistatin/Osteonectin_EGF"/>
</dbReference>
<dbReference type="EC" id="3.1.3.48" evidence="2"/>
<dbReference type="CDD" id="cd01328">
    <property type="entry name" value="FSL_SPARC"/>
    <property type="match status" value="1"/>
</dbReference>
<dbReference type="InterPro" id="IPR036058">
    <property type="entry name" value="Kazal_dom_sf"/>
</dbReference>
<organism evidence="12 13">
    <name type="scientific">Strigamia maritima</name>
    <name type="common">European centipede</name>
    <name type="synonym">Geophilus maritimus</name>
    <dbReference type="NCBI Taxonomy" id="126957"/>
    <lineage>
        <taxon>Eukaryota</taxon>
        <taxon>Metazoa</taxon>
        <taxon>Ecdysozoa</taxon>
        <taxon>Arthropoda</taxon>
        <taxon>Myriapoda</taxon>
        <taxon>Chilopoda</taxon>
        <taxon>Pleurostigmophora</taxon>
        <taxon>Geophilomorpha</taxon>
        <taxon>Linotaeniidae</taxon>
        <taxon>Strigamia</taxon>
    </lineage>
</organism>
<dbReference type="SMART" id="SM00195">
    <property type="entry name" value="DSPc"/>
    <property type="match status" value="1"/>
</dbReference>
<dbReference type="EMBL" id="JH432127">
    <property type="status" value="NOT_ANNOTATED_CDS"/>
    <property type="molecule type" value="Genomic_DNA"/>
</dbReference>
<dbReference type="InterPro" id="IPR001763">
    <property type="entry name" value="Rhodanese-like_dom"/>
</dbReference>
<dbReference type="Gene3D" id="1.10.238.10">
    <property type="entry name" value="EF-hand"/>
    <property type="match status" value="1"/>
</dbReference>
<keyword evidence="3" id="KW-0964">Secreted</keyword>
<keyword evidence="13" id="KW-1185">Reference proteome</keyword>
<feature type="domain" description="Tyrosine-protein phosphatase" evidence="9">
    <location>
        <begin position="454"/>
        <end position="595"/>
    </location>
</feature>
<dbReference type="Pfam" id="PF00581">
    <property type="entry name" value="Rhodanese"/>
    <property type="match status" value="1"/>
</dbReference>
<evidence type="ECO:0000256" key="1">
    <source>
        <dbReference type="ARBA" id="ARBA00004498"/>
    </source>
</evidence>
<dbReference type="CDD" id="cd16231">
    <property type="entry name" value="EFh_SPARC_like"/>
    <property type="match status" value="1"/>
</dbReference>
<dbReference type="EnsemblMetazoa" id="SMAR012293-RA">
    <property type="protein sequence ID" value="SMAR012293-PA"/>
    <property type="gene ID" value="SMAR012293"/>
</dbReference>
<dbReference type="CDD" id="cd14498">
    <property type="entry name" value="DSP"/>
    <property type="match status" value="1"/>
</dbReference>
<keyword evidence="7" id="KW-1015">Disulfide bond</keyword>
<dbReference type="PANTHER" id="PTHR13866">
    <property type="entry name" value="SPARC OSTEONECTIN"/>
    <property type="match status" value="1"/>
</dbReference>
<name>T1JEP3_STRMM</name>
<dbReference type="PROSITE" id="PS00018">
    <property type="entry name" value="EF_HAND_1"/>
    <property type="match status" value="1"/>
</dbReference>
<dbReference type="InterPro" id="IPR036873">
    <property type="entry name" value="Rhodanese-like_dom_sf"/>
</dbReference>
<dbReference type="SUPFAM" id="SSF52799">
    <property type="entry name" value="(Phosphotyrosine protein) phosphatases II"/>
    <property type="match status" value="1"/>
</dbReference>
<dbReference type="PROSITE" id="PS50054">
    <property type="entry name" value="TYR_PHOSPHATASE_DUAL"/>
    <property type="match status" value="1"/>
</dbReference>
<reference evidence="13" key="1">
    <citation type="submission" date="2011-05" db="EMBL/GenBank/DDBJ databases">
        <authorList>
            <person name="Richards S.R."/>
            <person name="Qu J."/>
            <person name="Jiang H."/>
            <person name="Jhangiani S.N."/>
            <person name="Agravi P."/>
            <person name="Goodspeed R."/>
            <person name="Gross S."/>
            <person name="Mandapat C."/>
            <person name="Jackson L."/>
            <person name="Mathew T."/>
            <person name="Pu L."/>
            <person name="Thornton R."/>
            <person name="Saada N."/>
            <person name="Wilczek-Boney K.B."/>
            <person name="Lee S."/>
            <person name="Kovar C."/>
            <person name="Wu Y."/>
            <person name="Scherer S.E."/>
            <person name="Worley K.C."/>
            <person name="Muzny D.M."/>
            <person name="Gibbs R."/>
        </authorList>
    </citation>
    <scope>NUCLEOTIDE SEQUENCE</scope>
    <source>
        <strain evidence="13">Brora</strain>
    </source>
</reference>
<evidence type="ECO:0000313" key="13">
    <source>
        <dbReference type="Proteomes" id="UP000014500"/>
    </source>
</evidence>
<proteinExistence type="predicted"/>
<dbReference type="InterPro" id="IPR003645">
    <property type="entry name" value="Fol_N"/>
</dbReference>
<dbReference type="Pfam" id="PF10591">
    <property type="entry name" value="SPARC_Ca_bdg"/>
    <property type="match status" value="1"/>
</dbReference>
<dbReference type="Gene3D" id="3.40.250.10">
    <property type="entry name" value="Rhodanese-like domain"/>
    <property type="match status" value="1"/>
</dbReference>
<evidence type="ECO:0000313" key="12">
    <source>
        <dbReference type="EnsemblMetazoa" id="SMAR012293-PA"/>
    </source>
</evidence>
<evidence type="ECO:0000256" key="5">
    <source>
        <dbReference type="ARBA" id="ARBA00022729"/>
    </source>
</evidence>
<dbReference type="GO" id="GO:0005615">
    <property type="term" value="C:extracellular space"/>
    <property type="evidence" value="ECO:0007669"/>
    <property type="project" value="InterPro"/>
</dbReference>
<accession>T1JEP3</accession>
<evidence type="ECO:0000256" key="6">
    <source>
        <dbReference type="ARBA" id="ARBA00022837"/>
    </source>
</evidence>
<keyword evidence="4" id="KW-0272">Extracellular matrix</keyword>
<dbReference type="Proteomes" id="UP000014500">
    <property type="component" value="Unassembled WGS sequence"/>
</dbReference>
<dbReference type="InterPro" id="IPR018247">
    <property type="entry name" value="EF_Hand_1_Ca_BS"/>
</dbReference>
<dbReference type="Gene3D" id="3.90.190.10">
    <property type="entry name" value="Protein tyrosine phosphatase superfamily"/>
    <property type="match status" value="1"/>
</dbReference>
<dbReference type="PANTHER" id="PTHR13866:SF14">
    <property type="entry name" value="BM-40"/>
    <property type="match status" value="1"/>
</dbReference>
<evidence type="ECO:0000256" key="4">
    <source>
        <dbReference type="ARBA" id="ARBA00022530"/>
    </source>
</evidence>
<dbReference type="InterPro" id="IPR019577">
    <property type="entry name" value="SPARC/Testican_Ca-bd-dom"/>
</dbReference>
<evidence type="ECO:0000256" key="8">
    <source>
        <dbReference type="ARBA" id="ARBA00023180"/>
    </source>
</evidence>
<evidence type="ECO:0000259" key="9">
    <source>
        <dbReference type="PROSITE" id="PS50054"/>
    </source>
</evidence>
<dbReference type="InterPro" id="IPR011992">
    <property type="entry name" value="EF-hand-dom_pair"/>
</dbReference>
<dbReference type="GO" id="GO:0005509">
    <property type="term" value="F:calcium ion binding"/>
    <property type="evidence" value="ECO:0007669"/>
    <property type="project" value="InterPro"/>
</dbReference>
<dbReference type="eggNOG" id="KOG1717">
    <property type="taxonomic scope" value="Eukaryota"/>
</dbReference>
<dbReference type="InterPro" id="IPR020422">
    <property type="entry name" value="TYR_PHOSPHATASE_DUAL_dom"/>
</dbReference>
<evidence type="ECO:0000256" key="2">
    <source>
        <dbReference type="ARBA" id="ARBA00013064"/>
    </source>
</evidence>
<dbReference type="GO" id="GO:0005518">
    <property type="term" value="F:collagen binding"/>
    <property type="evidence" value="ECO:0007669"/>
    <property type="project" value="TreeGrafter"/>
</dbReference>
<dbReference type="InterPro" id="IPR000340">
    <property type="entry name" value="Dual-sp_phosphatase_cat-dom"/>
</dbReference>
<dbReference type="AlphaFoldDB" id="T1JEP3"/>
<evidence type="ECO:0000259" key="11">
    <source>
        <dbReference type="PROSITE" id="PS50206"/>
    </source>
</evidence>
<evidence type="ECO:0000256" key="3">
    <source>
        <dbReference type="ARBA" id="ARBA00022525"/>
    </source>
</evidence>
<dbReference type="PROSITE" id="PS50206">
    <property type="entry name" value="RHODANESE_3"/>
    <property type="match status" value="1"/>
</dbReference>
<dbReference type="SUPFAM" id="SSF52821">
    <property type="entry name" value="Rhodanese/Cell cycle control phosphatase"/>
    <property type="match status" value="1"/>
</dbReference>
<sequence length="606" mass="69620">MHHHKDKHHHVEEDKKVDDILDQLDLIEQDDKIDDENMVVGGYDDQPKNLGFGIRKIQKDCEKDSDECRTPRPQYSQSISLTSLADSHSVLDPCANHHCSTGKQCDIDDEGKPTCVCIRKCPEEVDIRRKVCSNFNDTWDNDCELYRMRCLCDAGSEHCLKHKYKHAHVDYYGACRDIESCSEDEMADFPRRMREWLFNVMKDMADRNELDQTYLAMEREAEKSIAHKWVNAVIWKFCDLDTHPHDRSVSRHELFPIRAPLMAMEHCIAPFLDGCDANDDHHITLLEWGSCLGLEEVFHDHLHPGRKSPKPFEPEEEEMQDGCISGKQFHNYFYDGSHAPLILNPVYMLIIDCRDEEDYNRGHILTAHWFASQDLHDPSLDLGQYSLIILYNQDGSAPPGASIWQLQRTLTDTGKKLEPVIIYGGFAGIAKNFPYMITKLELTVEERASQIDWYPSVIVDNTLYLGRSDQARNRTIVETLGITHVINLTSNPEQIFPDVTYLCYPVTNSKDGTLLHYFSEICKRIEGAINSGGRVLVHCNNGVNAGATVVISYLMYQKACTVEDAHYYVKALRPIIQPNEHYLKELSEFEAALFGRKITSIDDLWF</sequence>
<dbReference type="Pfam" id="PF00782">
    <property type="entry name" value="DSPc"/>
    <property type="match status" value="1"/>
</dbReference>
<dbReference type="InterPro" id="IPR029021">
    <property type="entry name" value="Prot-tyrosine_phosphatase-like"/>
</dbReference>
<dbReference type="SUPFAM" id="SSF100895">
    <property type="entry name" value="Kazal-type serine protease inhibitors"/>
    <property type="match status" value="1"/>
</dbReference>
<dbReference type="SUPFAM" id="SSF57196">
    <property type="entry name" value="EGF/Laminin"/>
    <property type="match status" value="1"/>
</dbReference>
<dbReference type="FunFam" id="1.10.238.10:FF:000234">
    <property type="entry name" value="Protein BM-40"/>
    <property type="match status" value="1"/>
</dbReference>
<dbReference type="eggNOG" id="KOG4004">
    <property type="taxonomic scope" value="Eukaryota"/>
</dbReference>